<feature type="compositionally biased region" description="Basic and acidic residues" evidence="1">
    <location>
        <begin position="262"/>
        <end position="275"/>
    </location>
</feature>
<dbReference type="EMBL" id="BSXW01000451">
    <property type="protein sequence ID" value="GMF22807.1"/>
    <property type="molecule type" value="Genomic_DNA"/>
</dbReference>
<dbReference type="OrthoDB" id="160116at2759"/>
<evidence type="ECO:0000256" key="1">
    <source>
        <dbReference type="SAM" id="MobiDB-lite"/>
    </source>
</evidence>
<feature type="region of interest" description="Disordered" evidence="1">
    <location>
        <begin position="217"/>
        <end position="239"/>
    </location>
</feature>
<protein>
    <submittedName>
        <fullName evidence="2">Unnamed protein product</fullName>
    </submittedName>
</protein>
<organism evidence="2 3">
    <name type="scientific">Phytophthora lilii</name>
    <dbReference type="NCBI Taxonomy" id="2077276"/>
    <lineage>
        <taxon>Eukaryota</taxon>
        <taxon>Sar</taxon>
        <taxon>Stramenopiles</taxon>
        <taxon>Oomycota</taxon>
        <taxon>Peronosporomycetes</taxon>
        <taxon>Peronosporales</taxon>
        <taxon>Peronosporaceae</taxon>
        <taxon>Phytophthora</taxon>
    </lineage>
</organism>
<gene>
    <name evidence="2" type="ORF">Plil01_000914600</name>
</gene>
<dbReference type="AlphaFoldDB" id="A0A9W6WZ64"/>
<keyword evidence="3" id="KW-1185">Reference proteome</keyword>
<evidence type="ECO:0000313" key="3">
    <source>
        <dbReference type="Proteomes" id="UP001165083"/>
    </source>
</evidence>
<feature type="region of interest" description="Disordered" evidence="1">
    <location>
        <begin position="256"/>
        <end position="275"/>
    </location>
</feature>
<reference evidence="2" key="1">
    <citation type="submission" date="2023-04" db="EMBL/GenBank/DDBJ databases">
        <title>Phytophthora lilii NBRC 32176.</title>
        <authorList>
            <person name="Ichikawa N."/>
            <person name="Sato H."/>
            <person name="Tonouchi N."/>
        </authorList>
    </citation>
    <scope>NUCLEOTIDE SEQUENCE</scope>
    <source>
        <strain evidence="2">NBRC 32176</strain>
    </source>
</reference>
<proteinExistence type="predicted"/>
<comment type="caution">
    <text evidence="2">The sequence shown here is derived from an EMBL/GenBank/DDBJ whole genome shotgun (WGS) entry which is preliminary data.</text>
</comment>
<sequence length="336" mass="37805">MPLTTFLFEIPVSARYQLSFSKGKMARWLDEDSEEKLEPMPPPPAPQAHPDRNRPSISQRRMHSNDSDDAEEPLAPQTPPVPHTHPLVALSDESARNVKRMQQTGGGMAIRSSERLFRRYSIVTGKRLDPTFLNRARIEAFTELKDEEPQEKDNPFAVATEHSSRAIALQLQRQVEEMEKTPALVPLGEQERTIAATEASAKRHELLVAARRATSESRWGDGELENDSNMINGGNGSALARASERKVRKQLNAKWLQSRQDPSNRPKKPLERPEERHLRETLFRTTASDLIRSGVLYDETDAARNATFGFMSRPQLPVVSSGITGLPGCCFEKYKS</sequence>
<name>A0A9W6WZ64_9STRA</name>
<dbReference type="Proteomes" id="UP001165083">
    <property type="component" value="Unassembled WGS sequence"/>
</dbReference>
<evidence type="ECO:0000313" key="2">
    <source>
        <dbReference type="EMBL" id="GMF22807.1"/>
    </source>
</evidence>
<accession>A0A9W6WZ64</accession>
<feature type="region of interest" description="Disordered" evidence="1">
    <location>
        <begin position="29"/>
        <end position="94"/>
    </location>
</feature>